<dbReference type="CDD" id="cd14717">
    <property type="entry name" value="bZIP_Maf_small"/>
    <property type="match status" value="1"/>
</dbReference>
<gene>
    <name evidence="9" type="ORF">HAZT_HAZT006545</name>
</gene>
<evidence type="ECO:0000256" key="6">
    <source>
        <dbReference type="ARBA" id="ARBA00023163"/>
    </source>
</evidence>
<dbReference type="GO" id="GO:0000981">
    <property type="term" value="F:DNA-binding transcription factor activity, RNA polymerase II-specific"/>
    <property type="evidence" value="ECO:0007669"/>
    <property type="project" value="TreeGrafter"/>
</dbReference>
<evidence type="ECO:0000259" key="8">
    <source>
        <dbReference type="SMART" id="SM00338"/>
    </source>
</evidence>
<evidence type="ECO:0000313" key="9">
    <source>
        <dbReference type="EMBL" id="KAA0195352.1"/>
    </source>
</evidence>
<dbReference type="PANTHER" id="PTHR10129:SF48">
    <property type="entry name" value="MAF-S, ISOFORM B"/>
    <property type="match status" value="1"/>
</dbReference>
<sequence>MSYKQDLPLSPPPVDISDDELVTISVRDLNRQLKLRGLNREDIVKMKQRRRTLKNRGYAASCRVKRIEQVGDLESEKTDEQREMEKMASDNTSMRIEIDKVYQYYEALKTFAYQNSIPLPAELETL</sequence>
<comment type="similarity">
    <text evidence="2">Belongs to the bZIP family. Maf subfamily.</text>
</comment>
<keyword evidence="6" id="KW-0804">Transcription</keyword>
<reference evidence="9" key="3">
    <citation type="submission" date="2019-06" db="EMBL/GenBank/DDBJ databases">
        <authorList>
            <person name="Poynton C."/>
            <person name="Hasenbein S."/>
            <person name="Benoit J.B."/>
            <person name="Sepulveda M.S."/>
            <person name="Poelchau M.F."/>
            <person name="Murali S.C."/>
            <person name="Chen S."/>
            <person name="Glastad K.M."/>
            <person name="Werren J.H."/>
            <person name="Vineis J.H."/>
            <person name="Bowen J.L."/>
            <person name="Friedrich M."/>
            <person name="Jones J."/>
            <person name="Robertson H.M."/>
            <person name="Feyereisen R."/>
            <person name="Mechler-Hickson A."/>
            <person name="Mathers N."/>
            <person name="Lee C.E."/>
            <person name="Colbourne J.K."/>
            <person name="Biales A."/>
            <person name="Johnston J.S."/>
            <person name="Wellborn G.A."/>
            <person name="Rosendale A.J."/>
            <person name="Cridge A.G."/>
            <person name="Munoz-Torres M.C."/>
            <person name="Bain P.A."/>
            <person name="Manny A.R."/>
            <person name="Major K.M."/>
            <person name="Lambert F.N."/>
            <person name="Vulpe C.D."/>
            <person name="Tuck P."/>
            <person name="Blalock B.J."/>
            <person name="Lin Y.-Y."/>
            <person name="Smith M.E."/>
            <person name="Ochoa-Acuna H."/>
            <person name="Chen M.-J.M."/>
            <person name="Childers C.P."/>
            <person name="Qu J."/>
            <person name="Dugan S."/>
            <person name="Lee S.L."/>
            <person name="Chao H."/>
            <person name="Dinh H."/>
            <person name="Han Y."/>
            <person name="Doddapaneni H."/>
            <person name="Worley K.C."/>
            <person name="Muzny D.M."/>
            <person name="Gibbs R.A."/>
            <person name="Richards S."/>
        </authorList>
    </citation>
    <scope>NUCLEOTIDE SEQUENCE</scope>
    <source>
        <strain evidence="9">HAZT.00-mixed</strain>
        <tissue evidence="9">Whole organism</tissue>
    </source>
</reference>
<keyword evidence="7" id="KW-0539">Nucleus</keyword>
<dbReference type="Gene3D" id="1.20.5.170">
    <property type="match status" value="1"/>
</dbReference>
<dbReference type="InterPro" id="IPR004826">
    <property type="entry name" value="bZIP_Maf"/>
</dbReference>
<evidence type="ECO:0000256" key="1">
    <source>
        <dbReference type="ARBA" id="ARBA00004123"/>
    </source>
</evidence>
<reference evidence="9" key="1">
    <citation type="submission" date="2014-08" db="EMBL/GenBank/DDBJ databases">
        <authorList>
            <person name="Murali S."/>
            <person name="Richards S."/>
            <person name="Bandaranaike D."/>
            <person name="Bellair M."/>
            <person name="Blankenburg K."/>
            <person name="Chao H."/>
            <person name="Dinh H."/>
            <person name="Doddapaneni H."/>
            <person name="Dugan-Rocha S."/>
            <person name="Elkadiri S."/>
            <person name="Gnanaolivu R."/>
            <person name="Hughes D."/>
            <person name="Lee S."/>
            <person name="Li M."/>
            <person name="Ming W."/>
            <person name="Munidasa M."/>
            <person name="Muniz J."/>
            <person name="Nguyen L."/>
            <person name="Osuji N."/>
            <person name="Pu L.-L."/>
            <person name="Puazo M."/>
            <person name="Skinner E."/>
            <person name="Qu C."/>
            <person name="Quiroz J."/>
            <person name="Raj R."/>
            <person name="Weissenberger G."/>
            <person name="Xin Y."/>
            <person name="Zou X."/>
            <person name="Han Y."/>
            <person name="Worley K."/>
            <person name="Muzny D."/>
            <person name="Gibbs R."/>
        </authorList>
    </citation>
    <scope>NUCLEOTIDE SEQUENCE</scope>
    <source>
        <strain evidence="9">HAZT.00-mixed</strain>
        <tissue evidence="9">Whole organism</tissue>
    </source>
</reference>
<dbReference type="Proteomes" id="UP000711488">
    <property type="component" value="Unassembled WGS sequence"/>
</dbReference>
<feature type="domain" description="BZIP" evidence="8">
    <location>
        <begin position="39"/>
        <end position="107"/>
    </location>
</feature>
<dbReference type="SUPFAM" id="SSF47454">
    <property type="entry name" value="A DNA-binding domain in eukaryotic transcription factors"/>
    <property type="match status" value="1"/>
</dbReference>
<comment type="subcellular location">
    <subcellularLocation>
        <location evidence="1">Nucleus</location>
    </subcellularLocation>
</comment>
<evidence type="ECO:0000256" key="4">
    <source>
        <dbReference type="ARBA" id="ARBA00023015"/>
    </source>
</evidence>
<dbReference type="InterPro" id="IPR008917">
    <property type="entry name" value="TF_DNA-bd_sf"/>
</dbReference>
<dbReference type="GO" id="GO:0005634">
    <property type="term" value="C:nucleus"/>
    <property type="evidence" value="ECO:0007669"/>
    <property type="project" value="UniProtKB-SubCell"/>
</dbReference>
<proteinExistence type="inferred from homology"/>
<dbReference type="PANTHER" id="PTHR10129">
    <property type="entry name" value="TRANSCRIPTION FACTOR MAF"/>
    <property type="match status" value="1"/>
</dbReference>
<reference evidence="9" key="2">
    <citation type="journal article" date="2018" name="Environ. Sci. Technol.">
        <title>The Toxicogenome of Hyalella azteca: A Model for Sediment Ecotoxicology and Evolutionary Toxicology.</title>
        <authorList>
            <person name="Poynton H.C."/>
            <person name="Hasenbein S."/>
            <person name="Benoit J.B."/>
            <person name="Sepulveda M.S."/>
            <person name="Poelchau M.F."/>
            <person name="Hughes D.S.T."/>
            <person name="Murali S.C."/>
            <person name="Chen S."/>
            <person name="Glastad K.M."/>
            <person name="Goodisman M.A.D."/>
            <person name="Werren J.H."/>
            <person name="Vineis J.H."/>
            <person name="Bowen J.L."/>
            <person name="Friedrich M."/>
            <person name="Jones J."/>
            <person name="Robertson H.M."/>
            <person name="Feyereisen R."/>
            <person name="Mechler-Hickson A."/>
            <person name="Mathers N."/>
            <person name="Lee C.E."/>
            <person name="Colbourne J.K."/>
            <person name="Biales A."/>
            <person name="Johnston J.S."/>
            <person name="Wellborn G.A."/>
            <person name="Rosendale A.J."/>
            <person name="Cridge A.G."/>
            <person name="Munoz-Torres M.C."/>
            <person name="Bain P.A."/>
            <person name="Manny A.R."/>
            <person name="Major K.M."/>
            <person name="Lambert F.N."/>
            <person name="Vulpe C.D."/>
            <person name="Tuck P."/>
            <person name="Blalock B.J."/>
            <person name="Lin Y.Y."/>
            <person name="Smith M.E."/>
            <person name="Ochoa-Acuna H."/>
            <person name="Chen M.M."/>
            <person name="Childers C.P."/>
            <person name="Qu J."/>
            <person name="Dugan S."/>
            <person name="Lee S.L."/>
            <person name="Chao H."/>
            <person name="Dinh H."/>
            <person name="Han Y."/>
            <person name="Doddapaneni H."/>
            <person name="Worley K.C."/>
            <person name="Muzny D.M."/>
            <person name="Gibbs R.A."/>
            <person name="Richards S."/>
        </authorList>
    </citation>
    <scope>NUCLEOTIDE SEQUENCE</scope>
    <source>
        <strain evidence="9">HAZT.00-mixed</strain>
        <tissue evidence="9">Whole organism</tissue>
    </source>
</reference>
<dbReference type="FunFam" id="1.20.5.170:FF:000011">
    <property type="entry name" value="Transcription factor MafG, putative"/>
    <property type="match status" value="1"/>
</dbReference>
<keyword evidence="5" id="KW-0238">DNA-binding</keyword>
<name>A0A6A0H0R0_HYAAZ</name>
<protein>
    <recommendedName>
        <fullName evidence="8">BZIP domain-containing protein</fullName>
    </recommendedName>
</protein>
<evidence type="ECO:0000256" key="2">
    <source>
        <dbReference type="ARBA" id="ARBA00008500"/>
    </source>
</evidence>
<evidence type="ECO:0000256" key="7">
    <source>
        <dbReference type="ARBA" id="ARBA00023242"/>
    </source>
</evidence>
<dbReference type="InterPro" id="IPR004827">
    <property type="entry name" value="bZIP"/>
</dbReference>
<keyword evidence="3" id="KW-0678">Repressor</keyword>
<evidence type="ECO:0000256" key="5">
    <source>
        <dbReference type="ARBA" id="ARBA00023125"/>
    </source>
</evidence>
<dbReference type="Pfam" id="PF03131">
    <property type="entry name" value="bZIP_Maf"/>
    <property type="match status" value="1"/>
</dbReference>
<comment type="caution">
    <text evidence="9">The sequence shown here is derived from an EMBL/GenBank/DDBJ whole genome shotgun (WGS) entry which is preliminary data.</text>
</comment>
<dbReference type="EMBL" id="JQDR03009703">
    <property type="protein sequence ID" value="KAA0195352.1"/>
    <property type="molecule type" value="Genomic_DNA"/>
</dbReference>
<dbReference type="InterPro" id="IPR024874">
    <property type="entry name" value="Transcription_factor_Maf_fam"/>
</dbReference>
<keyword evidence="4" id="KW-0805">Transcription regulation</keyword>
<accession>A0A6A0H0R0</accession>
<dbReference type="OrthoDB" id="5974330at2759"/>
<evidence type="ECO:0000256" key="3">
    <source>
        <dbReference type="ARBA" id="ARBA00022491"/>
    </source>
</evidence>
<dbReference type="GO" id="GO:0000978">
    <property type="term" value="F:RNA polymerase II cis-regulatory region sequence-specific DNA binding"/>
    <property type="evidence" value="ECO:0007669"/>
    <property type="project" value="TreeGrafter"/>
</dbReference>
<organism evidence="9">
    <name type="scientific">Hyalella azteca</name>
    <name type="common">Amphipod</name>
    <dbReference type="NCBI Taxonomy" id="294128"/>
    <lineage>
        <taxon>Eukaryota</taxon>
        <taxon>Metazoa</taxon>
        <taxon>Ecdysozoa</taxon>
        <taxon>Arthropoda</taxon>
        <taxon>Crustacea</taxon>
        <taxon>Multicrustacea</taxon>
        <taxon>Malacostraca</taxon>
        <taxon>Eumalacostraca</taxon>
        <taxon>Peracarida</taxon>
        <taxon>Amphipoda</taxon>
        <taxon>Senticaudata</taxon>
        <taxon>Talitrida</taxon>
        <taxon>Talitroidea</taxon>
        <taxon>Hyalellidae</taxon>
        <taxon>Hyalella</taxon>
    </lineage>
</organism>
<dbReference type="AlphaFoldDB" id="A0A6A0H0R0"/>
<dbReference type="SMART" id="SM00338">
    <property type="entry name" value="BRLZ"/>
    <property type="match status" value="1"/>
</dbReference>